<dbReference type="PANTHER" id="PTHR47618:SF2">
    <property type="entry name" value="CYCLIC-DI-AMP PHOSPHODIESTERASE GDPP"/>
    <property type="match status" value="1"/>
</dbReference>
<gene>
    <name evidence="5" type="ORF">G3M99_05770</name>
</gene>
<dbReference type="GO" id="GO:0016787">
    <property type="term" value="F:hydrolase activity"/>
    <property type="evidence" value="ECO:0007669"/>
    <property type="project" value="UniProtKB-UniRule"/>
</dbReference>
<dbReference type="InterPro" id="IPR051319">
    <property type="entry name" value="Oligoribo/pAp-PDE_c-di-AMP_PDE"/>
</dbReference>
<dbReference type="Proteomes" id="UP000481872">
    <property type="component" value="Unassembled WGS sequence"/>
</dbReference>
<feature type="transmembrane region" description="Helical" evidence="3">
    <location>
        <begin position="21"/>
        <end position="51"/>
    </location>
</feature>
<dbReference type="Gene3D" id="3.10.310.30">
    <property type="match status" value="1"/>
</dbReference>
<comment type="function">
    <text evidence="1">Has phosphodiesterase (PDE) activity against cyclic-di-AMP (c-di-AMP).</text>
</comment>
<evidence type="ECO:0000313" key="5">
    <source>
        <dbReference type="EMBL" id="NEU04370.1"/>
    </source>
</evidence>
<feature type="binding site" evidence="2">
    <location>
        <position position="359"/>
    </location>
    <ligand>
        <name>Mn(2+)</name>
        <dbReference type="ChEBI" id="CHEBI:29035"/>
        <label>1</label>
    </ligand>
</feature>
<dbReference type="GO" id="GO:0046872">
    <property type="term" value="F:metal ion binding"/>
    <property type="evidence" value="ECO:0007669"/>
    <property type="project" value="UniProtKB-KW"/>
</dbReference>
<comment type="catalytic activity">
    <reaction evidence="1">
        <text>3',3'-c-di-AMP + H2O = 5'-O-phosphonoadenylyl-(3'-&gt;5')-adenosine + H(+)</text>
        <dbReference type="Rhea" id="RHEA:54420"/>
        <dbReference type="ChEBI" id="CHEBI:15377"/>
        <dbReference type="ChEBI" id="CHEBI:15378"/>
        <dbReference type="ChEBI" id="CHEBI:71500"/>
        <dbReference type="ChEBI" id="CHEBI:138171"/>
    </reaction>
</comment>
<dbReference type="EMBL" id="JAAGPU010000007">
    <property type="protein sequence ID" value="NEU04370.1"/>
    <property type="molecule type" value="Genomic_DNA"/>
</dbReference>
<dbReference type="Pfam" id="PF24898">
    <property type="entry name" value="GGDEF_GdpP"/>
    <property type="match status" value="1"/>
</dbReference>
<evidence type="ECO:0000313" key="6">
    <source>
        <dbReference type="Proteomes" id="UP000481872"/>
    </source>
</evidence>
<evidence type="ECO:0000256" key="3">
    <source>
        <dbReference type="SAM" id="Phobius"/>
    </source>
</evidence>
<dbReference type="InterPro" id="IPR003156">
    <property type="entry name" value="DHHA1_dom"/>
</dbReference>
<comment type="caution">
    <text evidence="5">The sequence shown here is derived from an EMBL/GenBank/DDBJ whole genome shotgun (WGS) entry which is preliminary data.</text>
</comment>
<dbReference type="InterPro" id="IPR014528">
    <property type="entry name" value="GdpP/PdeA"/>
</dbReference>
<comment type="similarity">
    <text evidence="1">Belongs to the GdpP/PdeA phosphodiesterase family.</text>
</comment>
<evidence type="ECO:0000259" key="4">
    <source>
        <dbReference type="PROSITE" id="PS50887"/>
    </source>
</evidence>
<dbReference type="Gene3D" id="3.90.1640.10">
    <property type="entry name" value="inorganic pyrophosphatase (n-terminal core)"/>
    <property type="match status" value="1"/>
</dbReference>
<keyword evidence="1" id="KW-1003">Cell membrane</keyword>
<comment type="subcellular location">
    <subcellularLocation>
        <location evidence="1">Cell membrane</location>
    </subcellularLocation>
</comment>
<dbReference type="Pfam" id="PF02272">
    <property type="entry name" value="DHHA1"/>
    <property type="match status" value="1"/>
</dbReference>
<feature type="binding site" evidence="2">
    <location>
        <position position="432"/>
    </location>
    <ligand>
        <name>Mn(2+)</name>
        <dbReference type="ChEBI" id="CHEBI:29035"/>
        <label>2</label>
    </ligand>
</feature>
<dbReference type="GO" id="GO:0005886">
    <property type="term" value="C:plasma membrane"/>
    <property type="evidence" value="ECO:0007669"/>
    <property type="project" value="UniProtKB-SubCell"/>
</dbReference>
<feature type="binding site" evidence="2">
    <location>
        <position position="363"/>
    </location>
    <ligand>
        <name>Mn(2+)</name>
        <dbReference type="ChEBI" id="CHEBI:29035"/>
        <label>1</label>
    </ligand>
</feature>
<dbReference type="InterPro" id="IPR001667">
    <property type="entry name" value="DDH_dom"/>
</dbReference>
<keyword evidence="1 3" id="KW-0472">Membrane</keyword>
<organism evidence="5 6">
    <name type="scientific">Clostridium senegalense</name>
    <dbReference type="NCBI Taxonomy" id="1465809"/>
    <lineage>
        <taxon>Bacteria</taxon>
        <taxon>Bacillati</taxon>
        <taxon>Bacillota</taxon>
        <taxon>Clostridia</taxon>
        <taxon>Eubacteriales</taxon>
        <taxon>Clostridiaceae</taxon>
        <taxon>Clostridium</taxon>
    </lineage>
</organism>
<accession>A0A6M0H0R8</accession>
<feature type="binding site" evidence="2">
    <location>
        <position position="456"/>
    </location>
    <ligand>
        <name>Mn(2+)</name>
        <dbReference type="ChEBI" id="CHEBI:29035"/>
        <label>2</label>
    </ligand>
</feature>
<protein>
    <recommendedName>
        <fullName evidence="1">Cyclic-di-AMP phosphodiesterase</fullName>
        <ecNumber evidence="1">3.1.4.-</ecNumber>
    </recommendedName>
</protein>
<dbReference type="EC" id="3.1.4.-" evidence="1"/>
<evidence type="ECO:0000256" key="1">
    <source>
        <dbReference type="PIRNR" id="PIRNR026583"/>
    </source>
</evidence>
<dbReference type="GO" id="GO:0003676">
    <property type="term" value="F:nucleic acid binding"/>
    <property type="evidence" value="ECO:0007669"/>
    <property type="project" value="UniProtKB-UniRule"/>
</dbReference>
<sequence>MNNKGDKYNYFIGNDKFYMVIIGLLILTVFLLEHYLLGVFLIVLYGGLIVYNIKHIRDNNNQWSKLIDNVSSKMDTATSSTLSNFPFPFIMVGTKGNILWYNQNLASKLDDKKVLGESIRELIKEFNVKQVLDGKKNIYKSIKIGEDYYDIHINIVEDDGLQQDGKIILLYFYDVTEKQQLLDSINDNKESVILIEVDNLDEVIKNTEEDLAPQLVADIEKTINSYAQSIKAMIRKYQANKYVISVQDKYIEKELEKKFDILDTVREINVGNKLAVTLSIGVGRGGNTPGQNEEFAETAKDLALGRGGDQAVVKNFEKLSFYGGKTKEIEKRTKVRARVIAHALLELINDSSNVFILGHTNSDIDCVGAAVGLYSTVKSIGKDAYIIVDIKNNSVDQFIKNLKADGDYEDVFITPERALSMKDEKSILIIVDVHNESHVLSMDVVNAFEKIVIIDHHRKAKDYISNTLLSYTETYASSTSELVTELIQYMVDKPNLKSMEAIGLLAGICLDTKNFNFKTGVRTFEAAAFLRKLGADTTEVKKIFREDLQTYISKTEVMRKANVKNGIAVAVCPPNIEYNVLSAQVADELLNITGIQASFVIVKMGVDAYVSGRSLGDINVQVILESLGGGGHLTMAGARIKSVTLDEAEKLLNQAIDKYLREGDK</sequence>
<keyword evidence="2" id="KW-0464">Manganese</keyword>
<dbReference type="PANTHER" id="PTHR47618">
    <property type="entry name" value="BIFUNCTIONAL OLIGORIBONUCLEASE AND PAP PHOSPHATASE NRNA"/>
    <property type="match status" value="1"/>
</dbReference>
<keyword evidence="2" id="KW-0479">Metal-binding</keyword>
<comment type="cofactor">
    <cofactor evidence="2">
        <name>Mn(2+)</name>
        <dbReference type="ChEBI" id="CHEBI:29035"/>
    </cofactor>
    <text evidence="2">For phosphodiesterase activity, probably binds 2 Mn(2+) per subunit.</text>
</comment>
<keyword evidence="3" id="KW-0812">Transmembrane</keyword>
<dbReference type="FunFam" id="3.90.1640.10:FF:000002">
    <property type="entry name" value="Cyclic-di-AMP phosphodiesterase"/>
    <property type="match status" value="1"/>
</dbReference>
<name>A0A6M0H0R8_9CLOT</name>
<keyword evidence="1" id="KW-0378">Hydrolase</keyword>
<feature type="binding site" evidence="2">
    <location>
        <position position="511"/>
    </location>
    <ligand>
        <name>Mn(2+)</name>
        <dbReference type="ChEBI" id="CHEBI:29035"/>
        <label>2</label>
    </ligand>
</feature>
<dbReference type="InterPro" id="IPR038763">
    <property type="entry name" value="DHH_sf"/>
</dbReference>
<evidence type="ECO:0000256" key="2">
    <source>
        <dbReference type="PIRSR" id="PIRSR026583-50"/>
    </source>
</evidence>
<proteinExistence type="inferred from homology"/>
<dbReference type="PIRSF" id="PIRSF026583">
    <property type="entry name" value="YybT"/>
    <property type="match status" value="1"/>
</dbReference>
<keyword evidence="3" id="KW-1133">Transmembrane helix</keyword>
<dbReference type="Pfam" id="PF01368">
    <property type="entry name" value="DHH"/>
    <property type="match status" value="1"/>
</dbReference>
<dbReference type="SUPFAM" id="SSF64182">
    <property type="entry name" value="DHH phosphoesterases"/>
    <property type="match status" value="1"/>
</dbReference>
<feature type="binding site" evidence="2">
    <location>
        <position position="365"/>
    </location>
    <ligand>
        <name>Mn(2+)</name>
        <dbReference type="ChEBI" id="CHEBI:29035"/>
        <label>2</label>
    </ligand>
</feature>
<dbReference type="InterPro" id="IPR000160">
    <property type="entry name" value="GGDEF_dom"/>
</dbReference>
<dbReference type="PROSITE" id="PS50887">
    <property type="entry name" value="GGDEF"/>
    <property type="match status" value="1"/>
</dbReference>
<keyword evidence="6" id="KW-1185">Reference proteome</keyword>
<dbReference type="RefSeq" id="WP_199869504.1">
    <property type="nucleotide sequence ID" value="NZ_JAAGPU010000007.1"/>
</dbReference>
<dbReference type="AlphaFoldDB" id="A0A6M0H0R8"/>
<feature type="binding site" evidence="2">
    <location>
        <position position="432"/>
    </location>
    <ligand>
        <name>Mn(2+)</name>
        <dbReference type="ChEBI" id="CHEBI:29035"/>
        <label>1</label>
    </ligand>
</feature>
<dbReference type="Gene3D" id="3.30.450.20">
    <property type="entry name" value="PAS domain"/>
    <property type="match status" value="1"/>
</dbReference>
<reference evidence="5 6" key="1">
    <citation type="submission" date="2020-02" db="EMBL/GenBank/DDBJ databases">
        <title>Genome assembly of a novel Clostridium senegalense strain.</title>
        <authorList>
            <person name="Gupta T.B."/>
            <person name="Jauregui R."/>
            <person name="Maclean P."/>
            <person name="Nawarathana A."/>
            <person name="Brightwell G."/>
        </authorList>
    </citation>
    <scope>NUCLEOTIDE SEQUENCE [LARGE SCALE GENOMIC DNA]</scope>
    <source>
        <strain evidence="5 6">AGRFS4</strain>
    </source>
</reference>
<feature type="domain" description="GGDEF" evidence="4">
    <location>
        <begin position="188"/>
        <end position="316"/>
    </location>
</feature>